<keyword evidence="12" id="KW-0675">Receptor</keyword>
<dbReference type="InterPro" id="IPR039426">
    <property type="entry name" value="TonB-dep_rcpt-like"/>
</dbReference>
<evidence type="ECO:0000256" key="8">
    <source>
        <dbReference type="ARBA" id="ARBA00023237"/>
    </source>
</evidence>
<comment type="subcellular location">
    <subcellularLocation>
        <location evidence="1 9">Cell outer membrane</location>
        <topology evidence="1 9">Multi-pass membrane protein</topology>
    </subcellularLocation>
</comment>
<dbReference type="Gene3D" id="2.170.130.10">
    <property type="entry name" value="TonB-dependent receptor, plug domain"/>
    <property type="match status" value="1"/>
</dbReference>
<evidence type="ECO:0000256" key="2">
    <source>
        <dbReference type="ARBA" id="ARBA00022448"/>
    </source>
</evidence>
<dbReference type="InterPro" id="IPR037066">
    <property type="entry name" value="Plug_dom_sf"/>
</dbReference>
<sequence>MLAAPAQAAAEQALQDIVVYGERTAPVGTGKGGLDSPLASFTLTGQPLAERAVATSDTAGLLNAVPGVTTAAGGGVSSLPVIRGFSDDQINVLTAGMAITSACGNHMNPPLSYIDPSNVGSVEVLAGLVPVSKGGDSIGGTIIVEPRAPRFATGPGIEIHGGAGIVYRSNGNGVAANLNASVANKDWALDYDGSWTKASNYEAGGGRVVRSTLYEALNHTLRLSRRLDNGVATLTGGIQNIPYQGFPNVRMDMLGNHVGFLNARYQGAFDWGALDARAYYQHTEHYMNFLADKYGGRIVTSTTGMPMYTRGDDIGWAVKAEFALTKTDLLRLGNEFRHTTLDDWWPPVAGMYPGMCCNTFWNINGGRRDRLSTFAEWEKTWSKEWSTLLGIRNDTVWMDTGNVQGYSAVNGMVNYLRDSTAFNALDHAKTDINFDLTALARWKPTELVDTEFGYARKTRSPNLYERYAWSTGTMASRMISWAGDANGYVGNVNLKPEVAHIASFTLGLHDAARRDWELKVTPWYSYVENYIDADRHPQQLSTGAFPLLRFANHDAELWGFDASARARLWTNETWGSFAVTGSLAYAHGENLDTRDGLYRIMPLNGRIALEHGLGAWSNALELQLVSEKTRVSNTRNEPTTPGYALLAYRTGYQWGAIRFDLGVENIFDQRYALPLGGVDFADYKAGGSVGTISALPGPGRTIYAGVSMKF</sequence>
<comment type="similarity">
    <text evidence="9">Belongs to the TonB-dependent receptor family.</text>
</comment>
<dbReference type="GO" id="GO:0009279">
    <property type="term" value="C:cell outer membrane"/>
    <property type="evidence" value="ECO:0007669"/>
    <property type="project" value="UniProtKB-SubCell"/>
</dbReference>
<keyword evidence="4 9" id="KW-0812">Transmembrane</keyword>
<proteinExistence type="inferred from homology"/>
<keyword evidence="5" id="KW-0732">Signal</keyword>
<dbReference type="PROSITE" id="PS52016">
    <property type="entry name" value="TONB_DEPENDENT_REC_3"/>
    <property type="match status" value="1"/>
</dbReference>
<keyword evidence="8 9" id="KW-0998">Cell outer membrane</keyword>
<keyword evidence="2 9" id="KW-0813">Transport</keyword>
<evidence type="ECO:0000259" key="11">
    <source>
        <dbReference type="Pfam" id="PF07715"/>
    </source>
</evidence>
<evidence type="ECO:0000256" key="9">
    <source>
        <dbReference type="PROSITE-ProRule" id="PRU01360"/>
    </source>
</evidence>
<dbReference type="InterPro" id="IPR012910">
    <property type="entry name" value="Plug_dom"/>
</dbReference>
<evidence type="ECO:0000256" key="6">
    <source>
        <dbReference type="ARBA" id="ARBA00023077"/>
    </source>
</evidence>
<dbReference type="PROSITE" id="PS01156">
    <property type="entry name" value="TONB_DEPENDENT_REC_2"/>
    <property type="match status" value="1"/>
</dbReference>
<dbReference type="GO" id="GO:0044718">
    <property type="term" value="P:siderophore transmembrane transport"/>
    <property type="evidence" value="ECO:0007669"/>
    <property type="project" value="TreeGrafter"/>
</dbReference>
<evidence type="ECO:0000256" key="7">
    <source>
        <dbReference type="ARBA" id="ARBA00023136"/>
    </source>
</evidence>
<dbReference type="PANTHER" id="PTHR30069:SF49">
    <property type="entry name" value="OUTER MEMBRANE PROTEIN C"/>
    <property type="match status" value="1"/>
</dbReference>
<dbReference type="InterPro" id="IPR010917">
    <property type="entry name" value="TonB_rcpt_CS"/>
</dbReference>
<gene>
    <name evidence="12" type="ORF">ABS361_07465</name>
</gene>
<dbReference type="KEGG" id="mflg:ABS361_07465"/>
<feature type="domain" description="TonB-dependent receptor plug" evidence="11">
    <location>
        <begin position="43"/>
        <end position="141"/>
    </location>
</feature>
<reference evidence="12" key="1">
    <citation type="submission" date="2024-06" db="EMBL/GenBank/DDBJ databases">
        <title>Methylostella associata gen. nov., sp. nov., a novel Ancalomicrobiaceae-affiliated facultatively methylotrophic bacteria that feed on methanotrophs of the genus Methylococcus.</title>
        <authorList>
            <person name="Saltykova V."/>
            <person name="Danilova O.V."/>
            <person name="Oshkin I.Y."/>
            <person name="Belova S.E."/>
            <person name="Pimenov N.V."/>
            <person name="Dedysh S.N."/>
        </authorList>
    </citation>
    <scope>NUCLEOTIDE SEQUENCE</scope>
    <source>
        <strain evidence="12">S20</strain>
    </source>
</reference>
<keyword evidence="3 9" id="KW-1134">Transmembrane beta strand</keyword>
<evidence type="ECO:0000256" key="3">
    <source>
        <dbReference type="ARBA" id="ARBA00022452"/>
    </source>
</evidence>
<evidence type="ECO:0000256" key="1">
    <source>
        <dbReference type="ARBA" id="ARBA00004571"/>
    </source>
</evidence>
<dbReference type="EMBL" id="CP158568">
    <property type="protein sequence ID" value="XBY46062.1"/>
    <property type="molecule type" value="Genomic_DNA"/>
</dbReference>
<dbReference type="GO" id="GO:0015344">
    <property type="term" value="F:siderophore uptake transmembrane transporter activity"/>
    <property type="evidence" value="ECO:0007669"/>
    <property type="project" value="TreeGrafter"/>
</dbReference>
<evidence type="ECO:0000256" key="4">
    <source>
        <dbReference type="ARBA" id="ARBA00022692"/>
    </source>
</evidence>
<protein>
    <submittedName>
        <fullName evidence="12">TonB-dependent receptor plug domain-containing protein</fullName>
    </submittedName>
</protein>
<evidence type="ECO:0000313" key="12">
    <source>
        <dbReference type="EMBL" id="XBY46062.1"/>
    </source>
</evidence>
<organism evidence="12">
    <name type="scientific">Methyloraptor flagellatus</name>
    <dbReference type="NCBI Taxonomy" id="3162530"/>
    <lineage>
        <taxon>Bacteria</taxon>
        <taxon>Pseudomonadati</taxon>
        <taxon>Pseudomonadota</taxon>
        <taxon>Alphaproteobacteria</taxon>
        <taxon>Hyphomicrobiales</taxon>
        <taxon>Ancalomicrobiaceae</taxon>
        <taxon>Methyloraptor</taxon>
    </lineage>
</organism>
<keyword evidence="7 9" id="KW-0472">Membrane</keyword>
<keyword evidence="6" id="KW-0798">TonB box</keyword>
<dbReference type="Pfam" id="PF07715">
    <property type="entry name" value="Plug"/>
    <property type="match status" value="1"/>
</dbReference>
<accession>A0AAU7XF54</accession>
<dbReference type="PANTHER" id="PTHR30069">
    <property type="entry name" value="TONB-DEPENDENT OUTER MEMBRANE RECEPTOR"/>
    <property type="match status" value="1"/>
</dbReference>
<dbReference type="RefSeq" id="WP_407051159.1">
    <property type="nucleotide sequence ID" value="NZ_CP158568.1"/>
</dbReference>
<dbReference type="AlphaFoldDB" id="A0AAU7XF54"/>
<name>A0AAU7XF54_9HYPH</name>
<evidence type="ECO:0000256" key="5">
    <source>
        <dbReference type="ARBA" id="ARBA00022729"/>
    </source>
</evidence>
<dbReference type="SUPFAM" id="SSF56935">
    <property type="entry name" value="Porins"/>
    <property type="match status" value="1"/>
</dbReference>
<dbReference type="InterPro" id="IPR036942">
    <property type="entry name" value="Beta-barrel_TonB_sf"/>
</dbReference>
<feature type="short sequence motif" description="TonB C-terminal box" evidence="10">
    <location>
        <begin position="693"/>
        <end position="710"/>
    </location>
</feature>
<dbReference type="Gene3D" id="2.40.170.20">
    <property type="entry name" value="TonB-dependent receptor, beta-barrel domain"/>
    <property type="match status" value="1"/>
</dbReference>
<evidence type="ECO:0000256" key="10">
    <source>
        <dbReference type="PROSITE-ProRule" id="PRU10144"/>
    </source>
</evidence>